<accession>A0A9Q1FWR9</accession>
<proteinExistence type="predicted"/>
<keyword evidence="4" id="KW-1185">Reference proteome</keyword>
<dbReference type="OrthoDB" id="8964566at2759"/>
<evidence type="ECO:0000256" key="1">
    <source>
        <dbReference type="SAM" id="MobiDB-lite"/>
    </source>
</evidence>
<organism evidence="3 4">
    <name type="scientific">Synaphobranchus kaupii</name>
    <name type="common">Kaup's arrowtooth eel</name>
    <dbReference type="NCBI Taxonomy" id="118154"/>
    <lineage>
        <taxon>Eukaryota</taxon>
        <taxon>Metazoa</taxon>
        <taxon>Chordata</taxon>
        <taxon>Craniata</taxon>
        <taxon>Vertebrata</taxon>
        <taxon>Euteleostomi</taxon>
        <taxon>Actinopterygii</taxon>
        <taxon>Neopterygii</taxon>
        <taxon>Teleostei</taxon>
        <taxon>Anguilliformes</taxon>
        <taxon>Synaphobranchidae</taxon>
        <taxon>Synaphobranchus</taxon>
    </lineage>
</organism>
<reference evidence="3" key="1">
    <citation type="journal article" date="2023" name="Science">
        <title>Genome structures resolve the early diversification of teleost fishes.</title>
        <authorList>
            <person name="Parey E."/>
            <person name="Louis A."/>
            <person name="Montfort J."/>
            <person name="Bouchez O."/>
            <person name="Roques C."/>
            <person name="Iampietro C."/>
            <person name="Lluch J."/>
            <person name="Castinel A."/>
            <person name="Donnadieu C."/>
            <person name="Desvignes T."/>
            <person name="Floi Bucao C."/>
            <person name="Jouanno E."/>
            <person name="Wen M."/>
            <person name="Mejri S."/>
            <person name="Dirks R."/>
            <person name="Jansen H."/>
            <person name="Henkel C."/>
            <person name="Chen W.J."/>
            <person name="Zahm M."/>
            <person name="Cabau C."/>
            <person name="Klopp C."/>
            <person name="Thompson A.W."/>
            <person name="Robinson-Rechavi M."/>
            <person name="Braasch I."/>
            <person name="Lecointre G."/>
            <person name="Bobe J."/>
            <person name="Postlethwait J.H."/>
            <person name="Berthelot C."/>
            <person name="Roest Crollius H."/>
            <person name="Guiguen Y."/>
        </authorList>
    </citation>
    <scope>NUCLEOTIDE SEQUENCE</scope>
    <source>
        <strain evidence="3">WJC10195</strain>
    </source>
</reference>
<gene>
    <name evidence="3" type="ORF">SKAU_G00086780</name>
</gene>
<keyword evidence="2" id="KW-1133">Transmembrane helix</keyword>
<protein>
    <submittedName>
        <fullName evidence="3">Uncharacterized protein</fullName>
    </submittedName>
</protein>
<feature type="transmembrane region" description="Helical" evidence="2">
    <location>
        <begin position="97"/>
        <end position="121"/>
    </location>
</feature>
<evidence type="ECO:0000256" key="2">
    <source>
        <dbReference type="SAM" id="Phobius"/>
    </source>
</evidence>
<dbReference type="AlphaFoldDB" id="A0A9Q1FWR9"/>
<dbReference type="EMBL" id="JAINUF010000003">
    <property type="protein sequence ID" value="KAJ8368650.1"/>
    <property type="molecule type" value="Genomic_DNA"/>
</dbReference>
<evidence type="ECO:0000313" key="4">
    <source>
        <dbReference type="Proteomes" id="UP001152622"/>
    </source>
</evidence>
<keyword evidence="2" id="KW-0472">Membrane</keyword>
<evidence type="ECO:0000313" key="3">
    <source>
        <dbReference type="EMBL" id="KAJ8368650.1"/>
    </source>
</evidence>
<comment type="caution">
    <text evidence="3">The sequence shown here is derived from an EMBL/GenBank/DDBJ whole genome shotgun (WGS) entry which is preliminary data.</text>
</comment>
<dbReference type="Proteomes" id="UP001152622">
    <property type="component" value="Chromosome 3"/>
</dbReference>
<sequence length="176" mass="19364">MRPCYRATVSSWVGVIPSFWFARPSQRSTFFHCAAIVRAAGSVYYRATPLVLRHTGKRPSGYSSLWRRNRQSGRRIRPSEYLSVKEKPLPQGAPGGVIGILGGLVAAGLIICVAVTVFMVYRRQQKTRTETDNDLIAVADSCVAQAPEKPDSPTRKVPTPPPPPPLSAFVEWPACK</sequence>
<keyword evidence="2" id="KW-0812">Transmembrane</keyword>
<name>A0A9Q1FWR9_SYNKA</name>
<feature type="region of interest" description="Disordered" evidence="1">
    <location>
        <begin position="142"/>
        <end position="176"/>
    </location>
</feature>